<comment type="caution">
    <text evidence="2">The sequence shown here is derived from an EMBL/GenBank/DDBJ whole genome shotgun (WGS) entry which is preliminary data.</text>
</comment>
<dbReference type="AlphaFoldDB" id="A0AAV5C3U0"/>
<dbReference type="Proteomes" id="UP001054889">
    <property type="component" value="Unassembled WGS sequence"/>
</dbReference>
<dbReference type="EMBL" id="BQKI01000004">
    <property type="protein sequence ID" value="GJM93359.1"/>
    <property type="molecule type" value="Genomic_DNA"/>
</dbReference>
<accession>A0AAV5C3U0</accession>
<feature type="chain" id="PRO_5043719380" evidence="1">
    <location>
        <begin position="28"/>
        <end position="176"/>
    </location>
</feature>
<dbReference type="PANTHER" id="PTHR33994">
    <property type="entry name" value="OS04G0515000 PROTEIN"/>
    <property type="match status" value="1"/>
</dbReference>
<evidence type="ECO:0000313" key="3">
    <source>
        <dbReference type="Proteomes" id="UP001054889"/>
    </source>
</evidence>
<keyword evidence="3" id="KW-1185">Reference proteome</keyword>
<evidence type="ECO:0000313" key="2">
    <source>
        <dbReference type="EMBL" id="GJM93359.1"/>
    </source>
</evidence>
<evidence type="ECO:0000256" key="1">
    <source>
        <dbReference type="SAM" id="SignalP"/>
    </source>
</evidence>
<organism evidence="2 3">
    <name type="scientific">Eleusine coracana subsp. coracana</name>
    <dbReference type="NCBI Taxonomy" id="191504"/>
    <lineage>
        <taxon>Eukaryota</taxon>
        <taxon>Viridiplantae</taxon>
        <taxon>Streptophyta</taxon>
        <taxon>Embryophyta</taxon>
        <taxon>Tracheophyta</taxon>
        <taxon>Spermatophyta</taxon>
        <taxon>Magnoliopsida</taxon>
        <taxon>Liliopsida</taxon>
        <taxon>Poales</taxon>
        <taxon>Poaceae</taxon>
        <taxon>PACMAD clade</taxon>
        <taxon>Chloridoideae</taxon>
        <taxon>Cynodonteae</taxon>
        <taxon>Eleusininae</taxon>
        <taxon>Eleusine</taxon>
    </lineage>
</organism>
<protein>
    <submittedName>
        <fullName evidence="2">Uncharacterized protein</fullName>
    </submittedName>
</protein>
<feature type="signal peptide" evidence="1">
    <location>
        <begin position="1"/>
        <end position="27"/>
    </location>
</feature>
<name>A0AAV5C3U0_ELECO</name>
<proteinExistence type="predicted"/>
<sequence>MDSWEKRANTAQVVLLWVCLLSLMVLALFVVGSVSDAKEATEFSMKLAGFEGFNATLGHTLCPVFHLKMHAENPRLLQPLCYNGGEVVVSYSDVALAWGHVPRFCLQKSVPKEFLVSPWGRGVGMSDELLGRLTSDRHKRKAEITVQMKVFYDDKVWSSSGKYNGAILRWFHFMLK</sequence>
<reference evidence="2" key="2">
    <citation type="submission" date="2021-12" db="EMBL/GenBank/DDBJ databases">
        <title>Resequencing data analysis of finger millet.</title>
        <authorList>
            <person name="Hatakeyama M."/>
            <person name="Aluri S."/>
            <person name="Balachadran M.T."/>
            <person name="Sivarajan S.R."/>
            <person name="Poveda L."/>
            <person name="Shimizu-Inatsugi R."/>
            <person name="Schlapbach R."/>
            <person name="Sreeman S.M."/>
            <person name="Shimizu K.K."/>
        </authorList>
    </citation>
    <scope>NUCLEOTIDE SEQUENCE</scope>
</reference>
<keyword evidence="1" id="KW-0732">Signal</keyword>
<gene>
    <name evidence="2" type="primary">ga09907</name>
    <name evidence="2" type="ORF">PR202_ga09907</name>
</gene>
<dbReference type="PANTHER" id="PTHR33994:SF34">
    <property type="entry name" value="LATE EMBRYOGENESIS ABUNDANT PROTEIN LEA-2 SUBGROUP DOMAIN-CONTAINING PROTEIN"/>
    <property type="match status" value="1"/>
</dbReference>
<reference evidence="2" key="1">
    <citation type="journal article" date="2018" name="DNA Res.">
        <title>Multiple hybrid de novo genome assembly of finger millet, an orphan allotetraploid crop.</title>
        <authorList>
            <person name="Hatakeyama M."/>
            <person name="Aluri S."/>
            <person name="Balachadran M.T."/>
            <person name="Sivarajan S.R."/>
            <person name="Patrignani A."/>
            <person name="Gruter S."/>
            <person name="Poveda L."/>
            <person name="Shimizu-Inatsugi R."/>
            <person name="Baeten J."/>
            <person name="Francoijs K.J."/>
            <person name="Nataraja K.N."/>
            <person name="Reddy Y.A.N."/>
            <person name="Phadnis S."/>
            <person name="Ravikumar R.L."/>
            <person name="Schlapbach R."/>
            <person name="Sreeman S.M."/>
            <person name="Shimizu K.K."/>
        </authorList>
    </citation>
    <scope>NUCLEOTIDE SEQUENCE</scope>
</reference>